<gene>
    <name evidence="1" type="ORF">SVXNc_0443</name>
</gene>
<dbReference type="RefSeq" id="WP_347722337.1">
    <property type="nucleotide sequence ID" value="NZ_CP104395.1"/>
</dbReference>
<sequence length="55" mass="6499">MPEALEYLNGTEFERMEGWIDELHFERSKEVAEKRLGDLKEAVEKIEVEMEGEDI</sequence>
<proteinExistence type="predicted"/>
<evidence type="ECO:0000313" key="2">
    <source>
        <dbReference type="Proteomes" id="UP001218034"/>
    </source>
</evidence>
<accession>A0ABY8CE56</accession>
<name>A0ABY8CE56_9ARCH</name>
<dbReference type="EMBL" id="CP104395">
    <property type="protein sequence ID" value="WEL19467.1"/>
    <property type="molecule type" value="Genomic_DNA"/>
</dbReference>
<organism evidence="1 2">
    <name type="scientific">Candidatus Nanohalococcus occultus</name>
    <dbReference type="NCBI Taxonomy" id="2978047"/>
    <lineage>
        <taxon>Archaea</taxon>
        <taxon>Candidatus Nanohalarchaeota</taxon>
        <taxon>Candidatus Nanohalarchaeota incertae sedis</taxon>
        <taxon>Candidatus Nanohalococcus</taxon>
    </lineage>
</organism>
<keyword evidence="2" id="KW-1185">Reference proteome</keyword>
<dbReference type="Proteomes" id="UP001218034">
    <property type="component" value="Chromosome"/>
</dbReference>
<dbReference type="GeneID" id="90589880"/>
<evidence type="ECO:0000313" key="1">
    <source>
        <dbReference type="EMBL" id="WEL19467.1"/>
    </source>
</evidence>
<protein>
    <recommendedName>
        <fullName evidence="3">UVR domain-containing protein</fullName>
    </recommendedName>
</protein>
<evidence type="ECO:0008006" key="3">
    <source>
        <dbReference type="Google" id="ProtNLM"/>
    </source>
</evidence>
<reference evidence="1 2" key="1">
    <citation type="submission" date="2022-09" db="EMBL/GenBank/DDBJ databases">
        <title>Xylan utilization by haloarchaea-nanohaloarchaea associations.</title>
        <authorList>
            <person name="Yakimov M."/>
        </authorList>
    </citation>
    <scope>NUCLEOTIDE SEQUENCE [LARGE SCALE GENOMIC DNA]</scope>
    <source>
        <strain evidence="1 2">SVXNc</strain>
    </source>
</reference>